<gene>
    <name evidence="2" type="ORF">CVV65_14670</name>
</gene>
<dbReference type="EMBL" id="CP024955">
    <property type="protein sequence ID" value="ATY86016.1"/>
    <property type="molecule type" value="Genomic_DNA"/>
</dbReference>
<evidence type="ECO:0000259" key="1">
    <source>
        <dbReference type="SMART" id="SM00953"/>
    </source>
</evidence>
<protein>
    <recommendedName>
        <fullName evidence="1">RES domain-containing protein</fullName>
    </recommendedName>
</protein>
<dbReference type="SMART" id="SM00953">
    <property type="entry name" value="RES"/>
    <property type="match status" value="1"/>
</dbReference>
<dbReference type="OrthoDB" id="648213at2"/>
<dbReference type="Pfam" id="PF08808">
    <property type="entry name" value="RES"/>
    <property type="match status" value="1"/>
</dbReference>
<dbReference type="InterPro" id="IPR014914">
    <property type="entry name" value="RES_dom"/>
</dbReference>
<dbReference type="AlphaFoldDB" id="A0A2K8N9I2"/>
<dbReference type="Proteomes" id="UP000231932">
    <property type="component" value="Chromosome"/>
</dbReference>
<feature type="domain" description="RES" evidence="1">
    <location>
        <begin position="27"/>
        <end position="188"/>
    </location>
</feature>
<proteinExistence type="predicted"/>
<dbReference type="RefSeq" id="WP_100668767.1">
    <property type="nucleotide sequence ID" value="NZ_CP024955.1"/>
</dbReference>
<accession>A0A2K8N9I2</accession>
<evidence type="ECO:0000313" key="2">
    <source>
        <dbReference type="EMBL" id="ATY86016.1"/>
    </source>
</evidence>
<keyword evidence="3" id="KW-1185">Reference proteome</keyword>
<name>A0A2K8N9I2_9BACL</name>
<reference evidence="3" key="1">
    <citation type="submission" date="2017-11" db="EMBL/GenBank/DDBJ databases">
        <title>Complete Genome Sequence of Kyrpidia sp. Strain EA-1, a thermophilic, hydrogen-oxidizing Bacterium, isolated from the Azores.</title>
        <authorList>
            <person name="Reiner J.E."/>
            <person name="Lapp C.J."/>
            <person name="Bunk B."/>
            <person name="Gescher J."/>
        </authorList>
    </citation>
    <scope>NUCLEOTIDE SEQUENCE [LARGE SCALE GENOMIC DNA]</scope>
    <source>
        <strain evidence="3">EA-1</strain>
    </source>
</reference>
<evidence type="ECO:0000313" key="3">
    <source>
        <dbReference type="Proteomes" id="UP000231932"/>
    </source>
</evidence>
<organism evidence="2 3">
    <name type="scientific">Kyrpidia spormannii</name>
    <dbReference type="NCBI Taxonomy" id="2055160"/>
    <lineage>
        <taxon>Bacteria</taxon>
        <taxon>Bacillati</taxon>
        <taxon>Bacillota</taxon>
        <taxon>Bacilli</taxon>
        <taxon>Bacillales</taxon>
        <taxon>Alicyclobacillaceae</taxon>
        <taxon>Kyrpidia</taxon>
    </lineage>
</organism>
<sequence length="207" mass="23130">MIKTVPTGSVFFRGRINDNLQPYTSVSDLGPVPKNKAVSSNRMSAAGIPMFYGAEDRETVLAEIATGDEPLDASIGVVRTLRTLRVLDLVEMPKEPSLFDPEKRSWRGPIIFLNNFVRNISKPVEKDGKEHLEYVPTQVVAEYFRYAFRLPGGERLDGILYPSTRRPGGKNCVLFLTQKDCTGNLRDPKLGEKVLSLASTERMIHCT</sequence>
<dbReference type="KEGG" id="kyr:CVV65_14670"/>